<evidence type="ECO:0000313" key="1">
    <source>
        <dbReference type="EMBL" id="EMD01232.1"/>
    </source>
</evidence>
<dbReference type="HOGENOM" id="CLU_1731100_0_0_1"/>
<dbReference type="KEGG" id="bcom:BAUCODRAFT_135954"/>
<dbReference type="EMBL" id="KB445550">
    <property type="protein sequence ID" value="EMD01232.1"/>
    <property type="molecule type" value="Genomic_DNA"/>
</dbReference>
<sequence>MCKIFHTFYGCGCATTFLVVERCIKLLHDPEPTMTCETMVLEPSMKRAIAISDNCDEHPYLPTGEAERRARIPTEHIRGRWVTANELNAMPKLGCTVETTGEKVVAAIIGLDAFQSLSAELLSALPEGSDKVNEERGWETLKPITTTLTMR</sequence>
<dbReference type="Proteomes" id="UP000011761">
    <property type="component" value="Unassembled WGS sequence"/>
</dbReference>
<protein>
    <submittedName>
        <fullName evidence="1">Uncharacterized protein</fullName>
    </submittedName>
</protein>
<proteinExistence type="predicted"/>
<name>M2MW69_BAUPA</name>
<evidence type="ECO:0000313" key="2">
    <source>
        <dbReference type="Proteomes" id="UP000011761"/>
    </source>
</evidence>
<dbReference type="GeneID" id="19108311"/>
<reference evidence="1 2" key="1">
    <citation type="journal article" date="2012" name="PLoS Pathog.">
        <title>Diverse lifestyles and strategies of plant pathogenesis encoded in the genomes of eighteen Dothideomycetes fungi.</title>
        <authorList>
            <person name="Ohm R.A."/>
            <person name="Feau N."/>
            <person name="Henrissat B."/>
            <person name="Schoch C.L."/>
            <person name="Horwitz B.A."/>
            <person name="Barry K.W."/>
            <person name="Condon B.J."/>
            <person name="Copeland A.C."/>
            <person name="Dhillon B."/>
            <person name="Glaser F."/>
            <person name="Hesse C.N."/>
            <person name="Kosti I."/>
            <person name="LaButti K."/>
            <person name="Lindquist E.A."/>
            <person name="Lucas S."/>
            <person name="Salamov A.A."/>
            <person name="Bradshaw R.E."/>
            <person name="Ciuffetti L."/>
            <person name="Hamelin R.C."/>
            <person name="Kema G.H.J."/>
            <person name="Lawrence C."/>
            <person name="Scott J.A."/>
            <person name="Spatafora J.W."/>
            <person name="Turgeon B.G."/>
            <person name="de Wit P.J.G.M."/>
            <person name="Zhong S."/>
            <person name="Goodwin S.B."/>
            <person name="Grigoriev I.V."/>
        </authorList>
    </citation>
    <scope>NUCLEOTIDE SEQUENCE [LARGE SCALE GENOMIC DNA]</scope>
    <source>
        <strain evidence="1 2">UAMH 10762</strain>
    </source>
</reference>
<gene>
    <name evidence="1" type="ORF">BAUCODRAFT_135954</name>
</gene>
<keyword evidence="2" id="KW-1185">Reference proteome</keyword>
<organism evidence="1 2">
    <name type="scientific">Baudoinia panamericana (strain UAMH 10762)</name>
    <name type="common">Angels' share fungus</name>
    <name type="synonym">Baudoinia compniacensis (strain UAMH 10762)</name>
    <dbReference type="NCBI Taxonomy" id="717646"/>
    <lineage>
        <taxon>Eukaryota</taxon>
        <taxon>Fungi</taxon>
        <taxon>Dikarya</taxon>
        <taxon>Ascomycota</taxon>
        <taxon>Pezizomycotina</taxon>
        <taxon>Dothideomycetes</taxon>
        <taxon>Dothideomycetidae</taxon>
        <taxon>Mycosphaerellales</taxon>
        <taxon>Teratosphaeriaceae</taxon>
        <taxon>Baudoinia</taxon>
    </lineage>
</organism>
<dbReference type="AlphaFoldDB" id="M2MW69"/>
<accession>M2MW69</accession>
<dbReference type="RefSeq" id="XP_007672416.1">
    <property type="nucleotide sequence ID" value="XM_007674226.1"/>
</dbReference>